<evidence type="ECO:0000313" key="1">
    <source>
        <dbReference type="EMBL" id="KIO02529.1"/>
    </source>
</evidence>
<accession>A0A0C3P5E9</accession>
<protein>
    <submittedName>
        <fullName evidence="1">Uncharacterized protein</fullName>
    </submittedName>
</protein>
<organism evidence="1 2">
    <name type="scientific">Pisolithus tinctorius Marx 270</name>
    <dbReference type="NCBI Taxonomy" id="870435"/>
    <lineage>
        <taxon>Eukaryota</taxon>
        <taxon>Fungi</taxon>
        <taxon>Dikarya</taxon>
        <taxon>Basidiomycota</taxon>
        <taxon>Agaricomycotina</taxon>
        <taxon>Agaricomycetes</taxon>
        <taxon>Agaricomycetidae</taxon>
        <taxon>Boletales</taxon>
        <taxon>Sclerodermatineae</taxon>
        <taxon>Pisolithaceae</taxon>
        <taxon>Pisolithus</taxon>
    </lineage>
</organism>
<dbReference type="STRING" id="870435.A0A0C3P5E9"/>
<gene>
    <name evidence="1" type="ORF">M404DRAFT_650617</name>
</gene>
<dbReference type="OrthoDB" id="2359117at2759"/>
<name>A0A0C3P5E9_PISTI</name>
<proteinExistence type="predicted"/>
<dbReference type="HOGENOM" id="CLU_591991_0_0_1"/>
<evidence type="ECO:0000313" key="2">
    <source>
        <dbReference type="Proteomes" id="UP000054217"/>
    </source>
</evidence>
<reference evidence="2" key="2">
    <citation type="submission" date="2015-01" db="EMBL/GenBank/DDBJ databases">
        <title>Evolutionary Origins and Diversification of the Mycorrhizal Mutualists.</title>
        <authorList>
            <consortium name="DOE Joint Genome Institute"/>
            <consortium name="Mycorrhizal Genomics Consortium"/>
            <person name="Kohler A."/>
            <person name="Kuo A."/>
            <person name="Nagy L.G."/>
            <person name="Floudas D."/>
            <person name="Copeland A."/>
            <person name="Barry K.W."/>
            <person name="Cichocki N."/>
            <person name="Veneault-Fourrey C."/>
            <person name="LaButti K."/>
            <person name="Lindquist E.A."/>
            <person name="Lipzen A."/>
            <person name="Lundell T."/>
            <person name="Morin E."/>
            <person name="Murat C."/>
            <person name="Riley R."/>
            <person name="Ohm R."/>
            <person name="Sun H."/>
            <person name="Tunlid A."/>
            <person name="Henrissat B."/>
            <person name="Grigoriev I.V."/>
            <person name="Hibbett D.S."/>
            <person name="Martin F."/>
        </authorList>
    </citation>
    <scope>NUCLEOTIDE SEQUENCE [LARGE SCALE GENOMIC DNA]</scope>
    <source>
        <strain evidence="2">Marx 270</strain>
    </source>
</reference>
<dbReference type="Proteomes" id="UP000054217">
    <property type="component" value="Unassembled WGS sequence"/>
</dbReference>
<dbReference type="EMBL" id="KN831981">
    <property type="protein sequence ID" value="KIO02529.1"/>
    <property type="molecule type" value="Genomic_DNA"/>
</dbReference>
<dbReference type="InParanoid" id="A0A0C3P5E9"/>
<sequence length="462" mass="50963">MVPQQQQDVDHRRRKQTLERAKVNHLSKQLQMRLRYARLKVDYGWQRQSLNEVENLYFHHSHLRTSRVAPPPATVTKPHTTNAGDAKEISSLASMLVDDLVTSSQPTDSSSNPDRALALQMSEPSMIDNIMDPSRSTAIAVPIATQSSRRNTEYEHERADAVTNAARSSGSFVKLFSSYACSLRSFDLDPTRAVAVTGIGNVSIATSTTDEITGRGTVVIIISSIFWSHLINSFHPSWTNSYASAVPIIFTTPPFDFTTVDIPSAPSYISIHASINSSVVTTTTSPSILTTTTTIKCPKPKPNHVIPSFVTRATVACTVIYNSSADAITTTATPNSSYHSPIIVHAKHVRTHIHIDTPINIRLFLVYTHLGSRHDAPTLPDSRRFLCKCEQRGTRRDVDSRWPYGGDDARGSVCRGRDSWEGRCIDFGLRKGRDVNGCGVKHTILTSIVNIQMFSLAHGPST</sequence>
<keyword evidence="2" id="KW-1185">Reference proteome</keyword>
<dbReference type="AlphaFoldDB" id="A0A0C3P5E9"/>
<reference evidence="1 2" key="1">
    <citation type="submission" date="2014-04" db="EMBL/GenBank/DDBJ databases">
        <authorList>
            <consortium name="DOE Joint Genome Institute"/>
            <person name="Kuo A."/>
            <person name="Kohler A."/>
            <person name="Costa M.D."/>
            <person name="Nagy L.G."/>
            <person name="Floudas D."/>
            <person name="Copeland A."/>
            <person name="Barry K.W."/>
            <person name="Cichocki N."/>
            <person name="Veneault-Fourrey C."/>
            <person name="LaButti K."/>
            <person name="Lindquist E.A."/>
            <person name="Lipzen A."/>
            <person name="Lundell T."/>
            <person name="Morin E."/>
            <person name="Murat C."/>
            <person name="Sun H."/>
            <person name="Tunlid A."/>
            <person name="Henrissat B."/>
            <person name="Grigoriev I.V."/>
            <person name="Hibbett D.S."/>
            <person name="Martin F."/>
            <person name="Nordberg H.P."/>
            <person name="Cantor M.N."/>
            <person name="Hua S.X."/>
        </authorList>
    </citation>
    <scope>NUCLEOTIDE SEQUENCE [LARGE SCALE GENOMIC DNA]</scope>
    <source>
        <strain evidence="1 2">Marx 270</strain>
    </source>
</reference>